<dbReference type="GO" id="GO:0005975">
    <property type="term" value="P:carbohydrate metabolic process"/>
    <property type="evidence" value="ECO:0007669"/>
    <property type="project" value="InterPro"/>
</dbReference>
<evidence type="ECO:0000256" key="3">
    <source>
        <dbReference type="ARBA" id="ARBA00022777"/>
    </source>
</evidence>
<proteinExistence type="inferred from homology"/>
<gene>
    <name evidence="6" type="ORF">ENQ20_04445</name>
</gene>
<feature type="domain" description="Carbohydrate kinase FGGY N-terminal" evidence="4">
    <location>
        <begin position="10"/>
        <end position="255"/>
    </location>
</feature>
<reference evidence="6" key="1">
    <citation type="journal article" date="2020" name="mSystems">
        <title>Genome- and Community-Level Interaction Insights into Carbon Utilization and Element Cycling Functions of Hydrothermarchaeota in Hydrothermal Sediment.</title>
        <authorList>
            <person name="Zhou Z."/>
            <person name="Liu Y."/>
            <person name="Xu W."/>
            <person name="Pan J."/>
            <person name="Luo Z.H."/>
            <person name="Li M."/>
        </authorList>
    </citation>
    <scope>NUCLEOTIDE SEQUENCE [LARGE SCALE GENOMIC DNA]</scope>
    <source>
        <strain evidence="6">SpSt-289</strain>
    </source>
</reference>
<evidence type="ECO:0000256" key="1">
    <source>
        <dbReference type="ARBA" id="ARBA00009156"/>
    </source>
</evidence>
<keyword evidence="3 6" id="KW-0418">Kinase</keyword>
<dbReference type="InterPro" id="IPR000577">
    <property type="entry name" value="Carb_kinase_FGGY"/>
</dbReference>
<dbReference type="AlphaFoldDB" id="A0A7C1JJ08"/>
<dbReference type="InterPro" id="IPR018485">
    <property type="entry name" value="FGGY_C"/>
</dbReference>
<protein>
    <submittedName>
        <fullName evidence="6">Carbohydrate kinase</fullName>
    </submittedName>
</protein>
<evidence type="ECO:0000259" key="4">
    <source>
        <dbReference type="Pfam" id="PF00370"/>
    </source>
</evidence>
<dbReference type="EMBL" id="DSMG01000051">
    <property type="protein sequence ID" value="HDX30726.1"/>
    <property type="molecule type" value="Genomic_DNA"/>
</dbReference>
<comment type="similarity">
    <text evidence="1">Belongs to the FGGY kinase family.</text>
</comment>
<accession>A0A7C1JJ08</accession>
<dbReference type="SUPFAM" id="SSF53067">
    <property type="entry name" value="Actin-like ATPase domain"/>
    <property type="match status" value="2"/>
</dbReference>
<dbReference type="PANTHER" id="PTHR43095:SF3">
    <property type="entry name" value="L-XYLULOSE_3-KETO-L-GULONATE KINASE"/>
    <property type="match status" value="1"/>
</dbReference>
<dbReference type="Gene3D" id="3.30.420.40">
    <property type="match status" value="2"/>
</dbReference>
<dbReference type="CDD" id="cd24121">
    <property type="entry name" value="ASKHA_NBD_FGGY_BaEryA-like"/>
    <property type="match status" value="1"/>
</dbReference>
<dbReference type="PIRSF" id="PIRSF000538">
    <property type="entry name" value="GlpK"/>
    <property type="match status" value="1"/>
</dbReference>
<comment type="caution">
    <text evidence="6">The sequence shown here is derived from an EMBL/GenBank/DDBJ whole genome shotgun (WGS) entry which is preliminary data.</text>
</comment>
<dbReference type="InterPro" id="IPR043129">
    <property type="entry name" value="ATPase_NBD"/>
</dbReference>
<keyword evidence="2" id="KW-0808">Transferase</keyword>
<name>A0A7C1JJ08_9CHLR</name>
<dbReference type="Pfam" id="PF02782">
    <property type="entry name" value="FGGY_C"/>
    <property type="match status" value="1"/>
</dbReference>
<dbReference type="PANTHER" id="PTHR43095">
    <property type="entry name" value="SUGAR KINASE"/>
    <property type="match status" value="1"/>
</dbReference>
<dbReference type="InterPro" id="IPR050406">
    <property type="entry name" value="FGGY_Carb_Kinase"/>
</dbReference>
<dbReference type="Pfam" id="PF00370">
    <property type="entry name" value="FGGY_N"/>
    <property type="match status" value="1"/>
</dbReference>
<evidence type="ECO:0000259" key="5">
    <source>
        <dbReference type="Pfam" id="PF02782"/>
    </source>
</evidence>
<sequence length="515" mass="56251">MGKQLVAPYYLLGIDAGTTVSKSTLFDIEGREIAVAAHPSSILSPYPGWAESDMEAVWQATVHTVRQVLQQAAVSPEAVLAIGLTGQGDGTWLVGAEERPVRPAILWSDGRTADLVQELWANSVGHALFAITGTALNTCNQAVHLCWLQRHEPEVLDRTVAVLRAKDWLFLRMTGEISTDITDASHTYFNVQMRQLDARVLTLLDIEAWQPKLPFVYPSHQNRAPLRLAAAELLGLPEGLPVAAGPFDVAASALGVGAFAPGHACSVLGTAGVHQIMTDAPIFEPADIGYNMCHAPEGVLIRLLPTMTCTQNLRWFAQEFYAHEWAEARRTGANIWEILEQIAQQEPPGARGVIYHPYLDPAGERAPFIEPRARAQFSGLNALHTRATLLRAVYEGVTLSVLDCYETMAAPVQALRLAGGGARSRLWAQMLADALAVPVLVAEGSEHGARGAAINAAVAIGLYASYAEAIEHMVRPAQEIDPAAGQRDWWLEQLHLYRLERMAMTPVWKQRRRAE</sequence>
<feature type="domain" description="Carbohydrate kinase FGGY C-terminal" evidence="5">
    <location>
        <begin position="267"/>
        <end position="459"/>
    </location>
</feature>
<dbReference type="GO" id="GO:0016301">
    <property type="term" value="F:kinase activity"/>
    <property type="evidence" value="ECO:0007669"/>
    <property type="project" value="UniProtKB-KW"/>
</dbReference>
<dbReference type="InterPro" id="IPR018484">
    <property type="entry name" value="FGGY_N"/>
</dbReference>
<evidence type="ECO:0000256" key="2">
    <source>
        <dbReference type="ARBA" id="ARBA00022679"/>
    </source>
</evidence>
<evidence type="ECO:0000313" key="6">
    <source>
        <dbReference type="EMBL" id="HDX30726.1"/>
    </source>
</evidence>
<organism evidence="6">
    <name type="scientific">Caldilinea aerophila</name>
    <dbReference type="NCBI Taxonomy" id="133453"/>
    <lineage>
        <taxon>Bacteria</taxon>
        <taxon>Bacillati</taxon>
        <taxon>Chloroflexota</taxon>
        <taxon>Caldilineae</taxon>
        <taxon>Caldilineales</taxon>
        <taxon>Caldilineaceae</taxon>
        <taxon>Caldilinea</taxon>
    </lineage>
</organism>